<dbReference type="GO" id="GO:0016787">
    <property type="term" value="F:hydrolase activity"/>
    <property type="evidence" value="ECO:0007669"/>
    <property type="project" value="UniProtKB-KW"/>
</dbReference>
<evidence type="ECO:0000256" key="2">
    <source>
        <dbReference type="ARBA" id="ARBA00022747"/>
    </source>
</evidence>
<sequence>MLQGVNVEWIPLYEVAAMIRGVRVTKKDLIENGKYPVVSGGVGFMGYVNEYNREENSITIAQYGTAGFVKWQTEKFWANDVAFTIFPINEELVLKDFCTTF</sequence>
<dbReference type="EMBL" id="JAUFQU010000055">
    <property type="protein sequence ID" value="MDN3709751.1"/>
    <property type="molecule type" value="Genomic_DNA"/>
</dbReference>
<keyword evidence="5" id="KW-0255">Endonuclease</keyword>
<keyword evidence="2" id="KW-0680">Restriction system</keyword>
<comment type="similarity">
    <text evidence="1">Belongs to the type-I restriction system S methylase family.</text>
</comment>
<keyword evidence="5" id="KW-0540">Nuclease</keyword>
<dbReference type="Gene3D" id="3.90.220.20">
    <property type="entry name" value="DNA methylase specificity domains"/>
    <property type="match status" value="1"/>
</dbReference>
<dbReference type="SUPFAM" id="SSF116734">
    <property type="entry name" value="DNA methylase specificity domain"/>
    <property type="match status" value="1"/>
</dbReference>
<evidence type="ECO:0000259" key="4">
    <source>
        <dbReference type="Pfam" id="PF01420"/>
    </source>
</evidence>
<dbReference type="Pfam" id="PF01420">
    <property type="entry name" value="Methylase_S"/>
    <property type="match status" value="1"/>
</dbReference>
<dbReference type="GO" id="GO:0004519">
    <property type="term" value="F:endonuclease activity"/>
    <property type="evidence" value="ECO:0007669"/>
    <property type="project" value="UniProtKB-KW"/>
</dbReference>
<evidence type="ECO:0000256" key="3">
    <source>
        <dbReference type="ARBA" id="ARBA00023125"/>
    </source>
</evidence>
<dbReference type="InterPro" id="IPR000055">
    <property type="entry name" value="Restrct_endonuc_typeI_TRD"/>
</dbReference>
<dbReference type="Proteomes" id="UP001242368">
    <property type="component" value="Unassembled WGS sequence"/>
</dbReference>
<keyword evidence="3" id="KW-0238">DNA-binding</keyword>
<keyword evidence="6" id="KW-1185">Reference proteome</keyword>
<organism evidence="5 6">
    <name type="scientific">Paenimyroides ceti</name>
    <dbReference type="NCBI Taxonomy" id="395087"/>
    <lineage>
        <taxon>Bacteria</taxon>
        <taxon>Pseudomonadati</taxon>
        <taxon>Bacteroidota</taxon>
        <taxon>Flavobacteriia</taxon>
        <taxon>Flavobacteriales</taxon>
        <taxon>Flavobacteriaceae</taxon>
        <taxon>Paenimyroides</taxon>
    </lineage>
</organism>
<gene>
    <name evidence="5" type="ORF">QW060_22665</name>
</gene>
<evidence type="ECO:0000256" key="1">
    <source>
        <dbReference type="ARBA" id="ARBA00010923"/>
    </source>
</evidence>
<evidence type="ECO:0000313" key="5">
    <source>
        <dbReference type="EMBL" id="MDN3709751.1"/>
    </source>
</evidence>
<dbReference type="RefSeq" id="WP_290365212.1">
    <property type="nucleotide sequence ID" value="NZ_JAUFQU010000055.1"/>
</dbReference>
<proteinExistence type="inferred from homology"/>
<dbReference type="InterPro" id="IPR044946">
    <property type="entry name" value="Restrct_endonuc_typeI_TRD_sf"/>
</dbReference>
<protein>
    <submittedName>
        <fullName evidence="5">Restriction endonuclease subunit S</fullName>
        <ecNumber evidence="5">3.1.21.-</ecNumber>
    </submittedName>
</protein>
<evidence type="ECO:0000313" key="6">
    <source>
        <dbReference type="Proteomes" id="UP001242368"/>
    </source>
</evidence>
<name>A0ABT8D065_9FLAO</name>
<feature type="domain" description="Type I restriction modification DNA specificity" evidence="4">
    <location>
        <begin position="7"/>
        <end position="91"/>
    </location>
</feature>
<dbReference type="CDD" id="cd17291">
    <property type="entry name" value="RMtype1_S_MgeORF438P-TRD-CR_like"/>
    <property type="match status" value="1"/>
</dbReference>
<keyword evidence="5" id="KW-0378">Hydrolase</keyword>
<comment type="caution">
    <text evidence="5">The sequence shown here is derived from an EMBL/GenBank/DDBJ whole genome shotgun (WGS) entry which is preliminary data.</text>
</comment>
<reference evidence="6" key="1">
    <citation type="journal article" date="2019" name="Int. J. Syst. Evol. Microbiol.">
        <title>The Global Catalogue of Microorganisms (GCM) 10K type strain sequencing project: providing services to taxonomists for standard genome sequencing and annotation.</title>
        <authorList>
            <consortium name="The Broad Institute Genomics Platform"/>
            <consortium name="The Broad Institute Genome Sequencing Center for Infectious Disease"/>
            <person name="Wu L."/>
            <person name="Ma J."/>
        </authorList>
    </citation>
    <scope>NUCLEOTIDE SEQUENCE [LARGE SCALE GENOMIC DNA]</scope>
    <source>
        <strain evidence="6">CECT 7184</strain>
    </source>
</reference>
<accession>A0ABT8D065</accession>
<dbReference type="EC" id="3.1.21.-" evidence="5"/>